<reference evidence="2" key="1">
    <citation type="submission" date="2020-08" db="EMBL/GenBank/DDBJ databases">
        <title>Multicomponent nature underlies the extraordinary mechanical properties of spider dragline silk.</title>
        <authorList>
            <person name="Kono N."/>
            <person name="Nakamura H."/>
            <person name="Mori M."/>
            <person name="Yoshida Y."/>
            <person name="Ohtoshi R."/>
            <person name="Malay A.D."/>
            <person name="Moran D.A.P."/>
            <person name="Tomita M."/>
            <person name="Numata K."/>
            <person name="Arakawa K."/>
        </authorList>
    </citation>
    <scope>NUCLEOTIDE SEQUENCE</scope>
</reference>
<gene>
    <name evidence="2" type="ORF">TNCV_2483011</name>
</gene>
<evidence type="ECO:0000313" key="2">
    <source>
        <dbReference type="EMBL" id="GFY25180.1"/>
    </source>
</evidence>
<dbReference type="Proteomes" id="UP000887159">
    <property type="component" value="Unassembled WGS sequence"/>
</dbReference>
<dbReference type="EMBL" id="BMAU01021371">
    <property type="protein sequence ID" value="GFY25180.1"/>
    <property type="molecule type" value="Genomic_DNA"/>
</dbReference>
<name>A0A8X6VZ89_TRICX</name>
<dbReference type="AlphaFoldDB" id="A0A8X6VZ89"/>
<feature type="compositionally biased region" description="Polar residues" evidence="1">
    <location>
        <begin position="174"/>
        <end position="196"/>
    </location>
</feature>
<protein>
    <submittedName>
        <fullName evidence="2">Uncharacterized protein</fullName>
    </submittedName>
</protein>
<evidence type="ECO:0000313" key="3">
    <source>
        <dbReference type="Proteomes" id="UP000887159"/>
    </source>
</evidence>
<feature type="region of interest" description="Disordered" evidence="1">
    <location>
        <begin position="174"/>
        <end position="197"/>
    </location>
</feature>
<keyword evidence="3" id="KW-1185">Reference proteome</keyword>
<sequence length="242" mass="28081">MQVEAYKIVRSLLVETDEAAFDIMLKEALKMFDEKEETKEFKIYFEQTYSKRSEVWAYGHRKWYGINTNMHIESMHRTIKHVYLQGKEVKQLDKALFSLMKFIRDRVFDRLISLEKGKVSSKISQLRKRHKVGQSLTSLCIESNEDEWSVSSTRATRGLLATDHVILNHGQVTTPELASPSPNYPTTPTGGRFSSRQMHRCPTRRFFSGPGHQLMTRQFTIRYLDHSVVMAMSLTLTTALNL</sequence>
<organism evidence="2 3">
    <name type="scientific">Trichonephila clavipes</name>
    <name type="common">Golden silk orbweaver</name>
    <name type="synonym">Nephila clavipes</name>
    <dbReference type="NCBI Taxonomy" id="2585209"/>
    <lineage>
        <taxon>Eukaryota</taxon>
        <taxon>Metazoa</taxon>
        <taxon>Ecdysozoa</taxon>
        <taxon>Arthropoda</taxon>
        <taxon>Chelicerata</taxon>
        <taxon>Arachnida</taxon>
        <taxon>Araneae</taxon>
        <taxon>Araneomorphae</taxon>
        <taxon>Entelegynae</taxon>
        <taxon>Araneoidea</taxon>
        <taxon>Nephilidae</taxon>
        <taxon>Trichonephila</taxon>
    </lineage>
</organism>
<proteinExistence type="predicted"/>
<accession>A0A8X6VZ89</accession>
<comment type="caution">
    <text evidence="2">The sequence shown here is derived from an EMBL/GenBank/DDBJ whole genome shotgun (WGS) entry which is preliminary data.</text>
</comment>
<evidence type="ECO:0000256" key="1">
    <source>
        <dbReference type="SAM" id="MobiDB-lite"/>
    </source>
</evidence>